<dbReference type="InterPro" id="IPR009057">
    <property type="entry name" value="Homeodomain-like_sf"/>
</dbReference>
<dbReference type="PANTHER" id="PTHR30055">
    <property type="entry name" value="HTH-TYPE TRANSCRIPTIONAL REGULATOR RUTR"/>
    <property type="match status" value="1"/>
</dbReference>
<dbReference type="SUPFAM" id="SSF46689">
    <property type="entry name" value="Homeodomain-like"/>
    <property type="match status" value="1"/>
</dbReference>
<name>A0A1X7BP31_9RHOB</name>
<feature type="DNA-binding region" description="H-T-H motif" evidence="5">
    <location>
        <begin position="31"/>
        <end position="50"/>
    </location>
</feature>
<evidence type="ECO:0000259" key="6">
    <source>
        <dbReference type="PROSITE" id="PS50977"/>
    </source>
</evidence>
<dbReference type="PROSITE" id="PS50977">
    <property type="entry name" value="HTH_TETR_2"/>
    <property type="match status" value="1"/>
</dbReference>
<evidence type="ECO:0000256" key="1">
    <source>
        <dbReference type="ARBA" id="ARBA00022491"/>
    </source>
</evidence>
<dbReference type="Pfam" id="PF00440">
    <property type="entry name" value="TetR_N"/>
    <property type="match status" value="1"/>
</dbReference>
<dbReference type="AlphaFoldDB" id="A0A1X7BP31"/>
<dbReference type="EMBL" id="FWXB01000003">
    <property type="protein sequence ID" value="SMC11385.1"/>
    <property type="molecule type" value="Genomic_DNA"/>
</dbReference>
<evidence type="ECO:0000313" key="8">
    <source>
        <dbReference type="Proteomes" id="UP000193224"/>
    </source>
</evidence>
<organism evidence="7 8">
    <name type="scientific">Roseovarius aestuarii</name>
    <dbReference type="NCBI Taxonomy" id="475083"/>
    <lineage>
        <taxon>Bacteria</taxon>
        <taxon>Pseudomonadati</taxon>
        <taxon>Pseudomonadota</taxon>
        <taxon>Alphaproteobacteria</taxon>
        <taxon>Rhodobacterales</taxon>
        <taxon>Roseobacteraceae</taxon>
        <taxon>Roseovarius</taxon>
    </lineage>
</organism>
<evidence type="ECO:0000256" key="4">
    <source>
        <dbReference type="ARBA" id="ARBA00023163"/>
    </source>
</evidence>
<gene>
    <name evidence="7" type="primary">betI_4</name>
    <name evidence="7" type="ORF">ROA7745_01197</name>
</gene>
<protein>
    <submittedName>
        <fullName evidence="7">HTH-type transcriptional regulator BetI</fullName>
    </submittedName>
</protein>
<dbReference type="InterPro" id="IPR039538">
    <property type="entry name" value="BetI_C"/>
</dbReference>
<keyword evidence="8" id="KW-1185">Reference proteome</keyword>
<reference evidence="7 8" key="1">
    <citation type="submission" date="2017-03" db="EMBL/GenBank/DDBJ databases">
        <authorList>
            <person name="Afonso C.L."/>
            <person name="Miller P.J."/>
            <person name="Scott M.A."/>
            <person name="Spackman E."/>
            <person name="Goraichik I."/>
            <person name="Dimitrov K.M."/>
            <person name="Suarez D.L."/>
            <person name="Swayne D.E."/>
        </authorList>
    </citation>
    <scope>NUCLEOTIDE SEQUENCE [LARGE SCALE GENOMIC DNA]</scope>
    <source>
        <strain evidence="7 8">CECT 7745</strain>
    </source>
</reference>
<evidence type="ECO:0000256" key="5">
    <source>
        <dbReference type="PROSITE-ProRule" id="PRU00335"/>
    </source>
</evidence>
<dbReference type="OrthoDB" id="7618612at2"/>
<dbReference type="SUPFAM" id="SSF48498">
    <property type="entry name" value="Tetracyclin repressor-like, C-terminal domain"/>
    <property type="match status" value="1"/>
</dbReference>
<dbReference type="InterPro" id="IPR001647">
    <property type="entry name" value="HTH_TetR"/>
</dbReference>
<dbReference type="GO" id="GO:0000976">
    <property type="term" value="F:transcription cis-regulatory region binding"/>
    <property type="evidence" value="ECO:0007669"/>
    <property type="project" value="TreeGrafter"/>
</dbReference>
<evidence type="ECO:0000256" key="3">
    <source>
        <dbReference type="ARBA" id="ARBA00023125"/>
    </source>
</evidence>
<keyword evidence="1" id="KW-0678">Repressor</keyword>
<keyword evidence="3 5" id="KW-0238">DNA-binding</keyword>
<dbReference type="Gene3D" id="1.10.357.10">
    <property type="entry name" value="Tetracycline Repressor, domain 2"/>
    <property type="match status" value="1"/>
</dbReference>
<proteinExistence type="predicted"/>
<evidence type="ECO:0000313" key="7">
    <source>
        <dbReference type="EMBL" id="SMC11385.1"/>
    </source>
</evidence>
<keyword evidence="4" id="KW-0804">Transcription</keyword>
<keyword evidence="2" id="KW-0805">Transcription regulation</keyword>
<dbReference type="Proteomes" id="UP000193224">
    <property type="component" value="Unassembled WGS sequence"/>
</dbReference>
<feature type="domain" description="HTH tetR-type" evidence="6">
    <location>
        <begin position="8"/>
        <end position="68"/>
    </location>
</feature>
<dbReference type="NCBIfam" id="NF001978">
    <property type="entry name" value="PRK00767.1"/>
    <property type="match status" value="1"/>
</dbReference>
<dbReference type="GO" id="GO:0003700">
    <property type="term" value="F:DNA-binding transcription factor activity"/>
    <property type="evidence" value="ECO:0007669"/>
    <property type="project" value="TreeGrafter"/>
</dbReference>
<dbReference type="PANTHER" id="PTHR30055:SF234">
    <property type="entry name" value="HTH-TYPE TRANSCRIPTIONAL REGULATOR BETI"/>
    <property type="match status" value="1"/>
</dbReference>
<dbReference type="InterPro" id="IPR036271">
    <property type="entry name" value="Tet_transcr_reg_TetR-rel_C_sf"/>
</dbReference>
<sequence>MRSTSIRSIRRAELSRAAFEAVVRYGLRGTTLDKVGEIAGVSKGVVLHHFKDKSALLEAVFRRSNSLLSESAVELYRYAETPYERFWAIIVANFCDTIFNRRVCQAWVSLISEVPHNDQCQRIQYACNERIRTNLEHELKHFLSPDDTKRTARHLGMLIDGVWVRAGLMPDRLTSAEAISEMEYAVAKLLPYDEISATKHKEARKKIETIADIALGSKAFKEKSLQV</sequence>
<dbReference type="InterPro" id="IPR050109">
    <property type="entry name" value="HTH-type_TetR-like_transc_reg"/>
</dbReference>
<evidence type="ECO:0000256" key="2">
    <source>
        <dbReference type="ARBA" id="ARBA00023015"/>
    </source>
</evidence>
<dbReference type="RefSeq" id="WP_085799338.1">
    <property type="nucleotide sequence ID" value="NZ_FWXB01000003.1"/>
</dbReference>
<accession>A0A1X7BP31</accession>
<dbReference type="Pfam" id="PF13977">
    <property type="entry name" value="TetR_C_6"/>
    <property type="match status" value="1"/>
</dbReference>